<organism evidence="2 3">
    <name type="scientific">Plakobranchus ocellatus</name>
    <dbReference type="NCBI Taxonomy" id="259542"/>
    <lineage>
        <taxon>Eukaryota</taxon>
        <taxon>Metazoa</taxon>
        <taxon>Spiralia</taxon>
        <taxon>Lophotrochozoa</taxon>
        <taxon>Mollusca</taxon>
        <taxon>Gastropoda</taxon>
        <taxon>Heterobranchia</taxon>
        <taxon>Euthyneura</taxon>
        <taxon>Panpulmonata</taxon>
        <taxon>Sacoglossa</taxon>
        <taxon>Placobranchoidea</taxon>
        <taxon>Plakobranchidae</taxon>
        <taxon>Plakobranchus</taxon>
    </lineage>
</organism>
<sequence length="72" mass="8461">MAAASTREAFVASRQFVAARRANVTGDVHFPSFLGGGRRRKKKEEEEEEKKRKKKNEKKKKKKKKEEEEEHM</sequence>
<dbReference type="Proteomes" id="UP000735302">
    <property type="component" value="Unassembled WGS sequence"/>
</dbReference>
<evidence type="ECO:0000256" key="1">
    <source>
        <dbReference type="SAM" id="MobiDB-lite"/>
    </source>
</evidence>
<protein>
    <submittedName>
        <fullName evidence="2">Uncharacterized protein</fullName>
    </submittedName>
</protein>
<keyword evidence="3" id="KW-1185">Reference proteome</keyword>
<dbReference type="EMBL" id="BLXT01005681">
    <property type="protein sequence ID" value="GFO24923.1"/>
    <property type="molecule type" value="Genomic_DNA"/>
</dbReference>
<feature type="region of interest" description="Disordered" evidence="1">
    <location>
        <begin position="22"/>
        <end position="72"/>
    </location>
</feature>
<reference evidence="2 3" key="1">
    <citation type="journal article" date="2021" name="Elife">
        <title>Chloroplast acquisition without the gene transfer in kleptoplastic sea slugs, Plakobranchus ocellatus.</title>
        <authorList>
            <person name="Maeda T."/>
            <person name="Takahashi S."/>
            <person name="Yoshida T."/>
            <person name="Shimamura S."/>
            <person name="Takaki Y."/>
            <person name="Nagai Y."/>
            <person name="Toyoda A."/>
            <person name="Suzuki Y."/>
            <person name="Arimoto A."/>
            <person name="Ishii H."/>
            <person name="Satoh N."/>
            <person name="Nishiyama T."/>
            <person name="Hasebe M."/>
            <person name="Maruyama T."/>
            <person name="Minagawa J."/>
            <person name="Obokata J."/>
            <person name="Shigenobu S."/>
        </authorList>
    </citation>
    <scope>NUCLEOTIDE SEQUENCE [LARGE SCALE GENOMIC DNA]</scope>
</reference>
<gene>
    <name evidence="2" type="ORF">PoB_005142800</name>
</gene>
<dbReference type="AlphaFoldDB" id="A0AAV4BZ66"/>
<accession>A0AAV4BZ66</accession>
<evidence type="ECO:0000313" key="2">
    <source>
        <dbReference type="EMBL" id="GFO24923.1"/>
    </source>
</evidence>
<comment type="caution">
    <text evidence="2">The sequence shown here is derived from an EMBL/GenBank/DDBJ whole genome shotgun (WGS) entry which is preliminary data.</text>
</comment>
<proteinExistence type="predicted"/>
<evidence type="ECO:0000313" key="3">
    <source>
        <dbReference type="Proteomes" id="UP000735302"/>
    </source>
</evidence>
<name>A0AAV4BZ66_9GAST</name>
<feature type="compositionally biased region" description="Basic residues" evidence="1">
    <location>
        <begin position="51"/>
        <end position="64"/>
    </location>
</feature>